<protein>
    <recommendedName>
        <fullName evidence="2">SWIM-type domain-containing protein</fullName>
    </recommendedName>
</protein>
<evidence type="ECO:0000313" key="3">
    <source>
        <dbReference type="EMBL" id="NEN75367.1"/>
    </source>
</evidence>
<gene>
    <name evidence="3" type="ORF">F9B74_03370</name>
</gene>
<comment type="caution">
    <text evidence="3">The sequence shown here is derived from an EMBL/GenBank/DDBJ whole genome shotgun (WGS) entry which is preliminary data.</text>
</comment>
<evidence type="ECO:0000259" key="2">
    <source>
        <dbReference type="PROSITE" id="PS50966"/>
    </source>
</evidence>
<keyword evidence="1" id="KW-0863">Zinc-finger</keyword>
<dbReference type="InterPro" id="IPR007527">
    <property type="entry name" value="Znf_SWIM"/>
</dbReference>
<dbReference type="RefSeq" id="WP_163764044.1">
    <property type="nucleotide sequence ID" value="NZ_JAAGYR010000004.1"/>
</dbReference>
<keyword evidence="4" id="KW-1185">Reference proteome</keyword>
<proteinExistence type="predicted"/>
<dbReference type="Proteomes" id="UP000477651">
    <property type="component" value="Unassembled WGS sequence"/>
</dbReference>
<organism evidence="3 4">
    <name type="scientific">Pelistega ratti</name>
    <dbReference type="NCBI Taxonomy" id="2652177"/>
    <lineage>
        <taxon>Bacteria</taxon>
        <taxon>Pseudomonadati</taxon>
        <taxon>Pseudomonadota</taxon>
        <taxon>Betaproteobacteria</taxon>
        <taxon>Burkholderiales</taxon>
        <taxon>Alcaligenaceae</taxon>
        <taxon>Pelistega</taxon>
    </lineage>
</organism>
<dbReference type="GO" id="GO:0008270">
    <property type="term" value="F:zinc ion binding"/>
    <property type="evidence" value="ECO:0007669"/>
    <property type="project" value="UniProtKB-KW"/>
</dbReference>
<feature type="domain" description="SWIM-type" evidence="2">
    <location>
        <begin position="47"/>
        <end position="84"/>
    </location>
</feature>
<keyword evidence="1" id="KW-0479">Metal-binding</keyword>
<evidence type="ECO:0000313" key="4">
    <source>
        <dbReference type="Proteomes" id="UP000477651"/>
    </source>
</evidence>
<reference evidence="3 4" key="1">
    <citation type="submission" date="2020-02" db="EMBL/GenBank/DDBJ databases">
        <title>Pelistega sp. NLN82 were isolated from wild rodents of the Hainan Island.</title>
        <authorList>
            <person name="Niu N."/>
            <person name="Zhou J."/>
        </authorList>
    </citation>
    <scope>NUCLEOTIDE SEQUENCE [LARGE SCALE GENOMIC DNA]</scope>
    <source>
        <strain evidence="3 4">NLN82</strain>
    </source>
</reference>
<dbReference type="AlphaFoldDB" id="A0A6L9Y618"/>
<sequence>MCFEKVAEVVGEKIAERGWDYFIQNKVRDLEERASYWTAQIMGSQIYHAVIKLSKTGVLLDAQCNCPYNHAYCKHIAALWFAVLDREQKIDKSSLGISSHVDKQTQDTSNIFSAAFSPSPIAYQDLIDDVKKICNKARNGCSYYQASAFASSIQQIINQRHLFSLEEQFELLQLIYKRLITIIEKSDDSDGLIGDAIITCLNESEVIYEEADEVLQKKIEKFWKTLAENPDKHWIAETEGIADIWLDAMLNKKVPPQKLLKWIDDQQTTVSSYQQDKWHQRTLRLLYMINQEQAIAFLEQHLEIPEFLSRYTTLLMNRGDYKEAEALLLNAVKKGGSGKLRGEWLYQLIELSERQKDTEKIAHYAKLLTFAGFGLNISAFERWKECYQPSEWVEVRNQTIKKLKGATILIAQIYQHERLWDDLAKLLRISNDVSLIKQFLNVLPKEYHIEIARHLFKLKMKEFKTIQTGRTVYQRWCYDIRELKQAYPALQHEIKAALSALREQYQNRPAFIEELDRILLNLAWYREALP</sequence>
<accession>A0A6L9Y618</accession>
<dbReference type="Pfam" id="PF04434">
    <property type="entry name" value="SWIM"/>
    <property type="match status" value="1"/>
</dbReference>
<name>A0A6L9Y618_9BURK</name>
<keyword evidence="1" id="KW-0862">Zinc</keyword>
<evidence type="ECO:0000256" key="1">
    <source>
        <dbReference type="PROSITE-ProRule" id="PRU00325"/>
    </source>
</evidence>
<dbReference type="EMBL" id="JAAGYR010000004">
    <property type="protein sequence ID" value="NEN75367.1"/>
    <property type="molecule type" value="Genomic_DNA"/>
</dbReference>
<dbReference type="PROSITE" id="PS50966">
    <property type="entry name" value="ZF_SWIM"/>
    <property type="match status" value="1"/>
</dbReference>